<sequence length="54" mass="6468">MLLRNMFSLKTKSIIHQKLLLLLLYIQIICIFLQLIKTVVRLHILRSYKIGILF</sequence>
<reference evidence="2" key="2">
    <citation type="journal article" date="2015" name="Fish Shellfish Immunol.">
        <title>Early steps in the European eel (Anguilla anguilla)-Vibrio vulnificus interaction in the gills: Role of the RtxA13 toxin.</title>
        <authorList>
            <person name="Callol A."/>
            <person name="Pajuelo D."/>
            <person name="Ebbesson L."/>
            <person name="Teles M."/>
            <person name="MacKenzie S."/>
            <person name="Amaro C."/>
        </authorList>
    </citation>
    <scope>NUCLEOTIDE SEQUENCE</scope>
</reference>
<reference evidence="2" key="1">
    <citation type="submission" date="2014-11" db="EMBL/GenBank/DDBJ databases">
        <authorList>
            <person name="Amaro Gonzalez C."/>
        </authorList>
    </citation>
    <scope>NUCLEOTIDE SEQUENCE</scope>
</reference>
<evidence type="ECO:0000313" key="2">
    <source>
        <dbReference type="EMBL" id="JAH68629.1"/>
    </source>
</evidence>
<dbReference type="AlphaFoldDB" id="A0A0E9URX9"/>
<organism evidence="2">
    <name type="scientific">Anguilla anguilla</name>
    <name type="common">European freshwater eel</name>
    <name type="synonym">Muraena anguilla</name>
    <dbReference type="NCBI Taxonomy" id="7936"/>
    <lineage>
        <taxon>Eukaryota</taxon>
        <taxon>Metazoa</taxon>
        <taxon>Chordata</taxon>
        <taxon>Craniata</taxon>
        <taxon>Vertebrata</taxon>
        <taxon>Euteleostomi</taxon>
        <taxon>Actinopterygii</taxon>
        <taxon>Neopterygii</taxon>
        <taxon>Teleostei</taxon>
        <taxon>Anguilliformes</taxon>
        <taxon>Anguillidae</taxon>
        <taxon>Anguilla</taxon>
    </lineage>
</organism>
<keyword evidence="1" id="KW-0812">Transmembrane</keyword>
<evidence type="ECO:0000256" key="1">
    <source>
        <dbReference type="SAM" id="Phobius"/>
    </source>
</evidence>
<feature type="transmembrane region" description="Helical" evidence="1">
    <location>
        <begin position="20"/>
        <end position="40"/>
    </location>
</feature>
<accession>A0A0E9URX9</accession>
<proteinExistence type="predicted"/>
<keyword evidence="1" id="KW-1133">Transmembrane helix</keyword>
<protein>
    <submittedName>
        <fullName evidence="2">Uncharacterized protein</fullName>
    </submittedName>
</protein>
<dbReference type="EMBL" id="GBXM01039948">
    <property type="protein sequence ID" value="JAH68629.1"/>
    <property type="molecule type" value="Transcribed_RNA"/>
</dbReference>
<name>A0A0E9URX9_ANGAN</name>
<keyword evidence="1" id="KW-0472">Membrane</keyword>